<dbReference type="InterPro" id="IPR001874">
    <property type="entry name" value="DHquinase_II"/>
</dbReference>
<dbReference type="PANTHER" id="PTHR21272">
    <property type="entry name" value="CATABOLIC 3-DEHYDROQUINASE"/>
    <property type="match status" value="1"/>
</dbReference>
<dbReference type="GO" id="GO:0003855">
    <property type="term" value="F:3-dehydroquinate dehydratase activity"/>
    <property type="evidence" value="ECO:0007669"/>
    <property type="project" value="UniProtKB-EC"/>
</dbReference>
<gene>
    <name evidence="8 9" type="primary">aroQ</name>
    <name evidence="9" type="ORF">FCG67_12995</name>
</gene>
<accession>A0ABY2RJV2</accession>
<evidence type="ECO:0000256" key="1">
    <source>
        <dbReference type="ARBA" id="ARBA00001864"/>
    </source>
</evidence>
<evidence type="ECO:0000256" key="7">
    <source>
        <dbReference type="ARBA" id="ARBA00023239"/>
    </source>
</evidence>
<keyword evidence="6 8" id="KW-0057">Aromatic amino acid biosynthesis</keyword>
<dbReference type="NCBIfam" id="NF003806">
    <property type="entry name" value="PRK05395.1-3"/>
    <property type="match status" value="1"/>
</dbReference>
<dbReference type="PANTHER" id="PTHR21272:SF3">
    <property type="entry name" value="CATABOLIC 3-DEHYDROQUINASE"/>
    <property type="match status" value="1"/>
</dbReference>
<comment type="catalytic activity">
    <reaction evidence="1 8">
        <text>3-dehydroquinate = 3-dehydroshikimate + H2O</text>
        <dbReference type="Rhea" id="RHEA:21096"/>
        <dbReference type="ChEBI" id="CHEBI:15377"/>
        <dbReference type="ChEBI" id="CHEBI:16630"/>
        <dbReference type="ChEBI" id="CHEBI:32364"/>
        <dbReference type="EC" id="4.2.1.10"/>
    </reaction>
</comment>
<comment type="similarity">
    <text evidence="3 8">Belongs to the type-II 3-dehydroquinase family.</text>
</comment>
<feature type="active site" description="Proton donor" evidence="8">
    <location>
        <position position="103"/>
    </location>
</feature>
<reference evidence="9 10" key="1">
    <citation type="submission" date="2019-04" db="EMBL/GenBank/DDBJ databases">
        <title>Rhodococcus oryzae sp. nov., a novel actinomycete isolated from rhizosphere soil of rice (Oryza sativa L.).</title>
        <authorList>
            <person name="Li C."/>
        </authorList>
    </citation>
    <scope>NUCLEOTIDE SEQUENCE [LARGE SCALE GENOMIC DNA]</scope>
    <source>
        <strain evidence="9 10">NEAU-CX67</strain>
    </source>
</reference>
<name>A0ABY2RJV2_9NOCA</name>
<dbReference type="NCBIfam" id="NF003805">
    <property type="entry name" value="PRK05395.1-2"/>
    <property type="match status" value="1"/>
</dbReference>
<dbReference type="PROSITE" id="PS01029">
    <property type="entry name" value="DEHYDROQUINASE_II"/>
    <property type="match status" value="1"/>
</dbReference>
<dbReference type="NCBIfam" id="NF003807">
    <property type="entry name" value="PRK05395.1-4"/>
    <property type="match status" value="1"/>
</dbReference>
<keyword evidence="8" id="KW-0028">Amino-acid biosynthesis</keyword>
<proteinExistence type="inferred from homology"/>
<feature type="binding site" evidence="8">
    <location>
        <position position="77"/>
    </location>
    <ligand>
        <name>substrate</name>
    </ligand>
</feature>
<feature type="site" description="Transition state stabilizer" evidence="8">
    <location>
        <position position="21"/>
    </location>
</feature>
<dbReference type="HAMAP" id="MF_00169">
    <property type="entry name" value="AroQ"/>
    <property type="match status" value="1"/>
</dbReference>
<dbReference type="Pfam" id="PF01220">
    <property type="entry name" value="DHquinase_II"/>
    <property type="match status" value="1"/>
</dbReference>
<evidence type="ECO:0000256" key="6">
    <source>
        <dbReference type="ARBA" id="ARBA00023141"/>
    </source>
</evidence>
<evidence type="ECO:0000256" key="2">
    <source>
        <dbReference type="ARBA" id="ARBA00004902"/>
    </source>
</evidence>
<dbReference type="InterPro" id="IPR018509">
    <property type="entry name" value="DHquinase_II_CS"/>
</dbReference>
<evidence type="ECO:0000256" key="4">
    <source>
        <dbReference type="ARBA" id="ARBA00011193"/>
    </source>
</evidence>
<dbReference type="InterPro" id="IPR036441">
    <property type="entry name" value="DHquinase_II_sf"/>
</dbReference>
<evidence type="ECO:0000256" key="3">
    <source>
        <dbReference type="ARBA" id="ARBA00011037"/>
    </source>
</evidence>
<feature type="binding site" evidence="8">
    <location>
        <position position="90"/>
    </location>
    <ligand>
        <name>substrate</name>
    </ligand>
</feature>
<comment type="pathway">
    <text evidence="2 8">Metabolic intermediate biosynthesis; chorismate biosynthesis; chorismate from D-erythrose 4-phosphate and phosphoenolpyruvate: step 3/7.</text>
</comment>
<sequence length="154" mass="16590">MATAGPILVLNGPNLNLLGQREPEVYGFATLDDVEALCRVVAAEYGREIDARQSNHEGVLIDWIHEAREQASGVVINPGGYTHTSVALRDALATLGVPVVEVHISNIYGREEFRHRSLVSSVVDGVVCGLGPEGYRVAVDWICRRQRGSGGVAD</sequence>
<dbReference type="SUPFAM" id="SSF52304">
    <property type="entry name" value="Type II 3-dehydroquinate dehydratase"/>
    <property type="match status" value="1"/>
</dbReference>
<dbReference type="NCBIfam" id="TIGR01088">
    <property type="entry name" value="aroQ"/>
    <property type="match status" value="1"/>
</dbReference>
<protein>
    <recommendedName>
        <fullName evidence="5 8">3-dehydroquinate dehydratase</fullName>
        <shortName evidence="8">3-dehydroquinase</shortName>
        <ecNumber evidence="5 8">4.2.1.10</ecNumber>
    </recommendedName>
    <alternativeName>
        <fullName evidence="8">Type II DHQase</fullName>
    </alternativeName>
</protein>
<dbReference type="Proteomes" id="UP000305109">
    <property type="component" value="Unassembled WGS sequence"/>
</dbReference>
<dbReference type="PIRSF" id="PIRSF001399">
    <property type="entry name" value="DHquinase_II"/>
    <property type="match status" value="1"/>
</dbReference>
<organism evidence="9 10">
    <name type="scientific">Rhodococcus oryzae</name>
    <dbReference type="NCBI Taxonomy" id="2571143"/>
    <lineage>
        <taxon>Bacteria</taxon>
        <taxon>Bacillati</taxon>
        <taxon>Actinomycetota</taxon>
        <taxon>Actinomycetes</taxon>
        <taxon>Mycobacteriales</taxon>
        <taxon>Nocardiaceae</taxon>
        <taxon>Rhodococcus</taxon>
    </lineage>
</organism>
<keyword evidence="7 8" id="KW-0456">Lyase</keyword>
<dbReference type="CDD" id="cd00466">
    <property type="entry name" value="DHQase_II"/>
    <property type="match status" value="1"/>
</dbReference>
<feature type="binding site" evidence="8">
    <location>
        <position position="83"/>
    </location>
    <ligand>
        <name>substrate</name>
    </ligand>
</feature>
<evidence type="ECO:0000313" key="10">
    <source>
        <dbReference type="Proteomes" id="UP000305109"/>
    </source>
</evidence>
<dbReference type="EMBL" id="SUMD01000005">
    <property type="protein sequence ID" value="TJZ77961.1"/>
    <property type="molecule type" value="Genomic_DNA"/>
</dbReference>
<keyword evidence="10" id="KW-1185">Reference proteome</keyword>
<comment type="function">
    <text evidence="8">Catalyzes a trans-dehydration via an enolate intermediate.</text>
</comment>
<dbReference type="EC" id="4.2.1.10" evidence="5 8"/>
<evidence type="ECO:0000313" key="9">
    <source>
        <dbReference type="EMBL" id="TJZ77961.1"/>
    </source>
</evidence>
<comment type="subunit">
    <text evidence="4 8">Homododecamer.</text>
</comment>
<dbReference type="RefSeq" id="WP_136910181.1">
    <property type="nucleotide sequence ID" value="NZ_SUMD01000005.1"/>
</dbReference>
<feature type="active site" description="Proton acceptor" evidence="8">
    <location>
        <position position="26"/>
    </location>
</feature>
<dbReference type="Gene3D" id="3.40.50.9100">
    <property type="entry name" value="Dehydroquinase, class II"/>
    <property type="match status" value="1"/>
</dbReference>
<evidence type="ECO:0000256" key="8">
    <source>
        <dbReference type="HAMAP-Rule" id="MF_00169"/>
    </source>
</evidence>
<feature type="binding site" evidence="8">
    <location>
        <position position="114"/>
    </location>
    <ligand>
        <name>substrate</name>
    </ligand>
</feature>
<evidence type="ECO:0000256" key="5">
    <source>
        <dbReference type="ARBA" id="ARBA00012060"/>
    </source>
</evidence>
<comment type="caution">
    <text evidence="9">The sequence shown here is derived from an EMBL/GenBank/DDBJ whole genome shotgun (WGS) entry which is preliminary data.</text>
</comment>
<feature type="binding site" evidence="8">
    <location>
        <begin position="104"/>
        <end position="105"/>
    </location>
    <ligand>
        <name>substrate</name>
    </ligand>
</feature>